<sequence length="1839" mass="199859">MDNVSWSEGTQNHAFGMQSTNSAVRDNSRLRHSIPGGWINGNPNVYGSQTQSSPLSNSHTVHHTPHNGQIANGNYWNDKATHLTTVRNCGSFGAQRNGSGPCEPVPQLALRNQTLINGNDSCTVASGPYVPRSHYATHQNPLTADLPQTVMANGTNPQMTRTTTENKYCNSQEVLRFSGVASGPPPTGTQGHGNFTAAQHLNRNTGLLQGASVNPSFNFYGSVDRNPSHRYLPQATAVAGQGVMSGGDGTVKKGIRKGMSSTGDAMAPPTGEITSTEEVLVDRGKDIRANPALFSSVGQHPGYLHGLLNRNRGPVVSSPCPRTGQSGSRNNTVQAQTSTTLHTSVINLLKSQAATANRTGTGSGTGSMVPERTNDIPPRSSAPTGAYCSNINLPYYSVNGNNSVSQHCAFRSGPGYSLSMQNVMEQQQPSSYFQSSSAASNFSTNSLCTEKPSCHFSPTGHQLPRAGNPVRGRVQEANHHAQSSNGKAPLFFPPETLNKGVAVTTRQVEPTQTVKPAPSQIPLSNVENQSGHPHALGSGYVCASTFPNQAKVPHRRLPDELPAGDPPPYPQTHTYFVTVTKNSPGTGFTAKNVIFMPDDHESALRERLNLSSKEKTVNFDSGATYGALVSSSDPKKCETQLSTAIPRAESVFNMPKPKNQQTCTGSSGQRAVAVVPPISQQSSNSADEGSNIINANDGLPFKIKNVWSLTEEEYVTQQKIDNAVSVSAPGDMGSDANLKPNVLTTSVPAVCIDSSPPSEWTASPLEKIAQALDLVSPSISNTAVSEMDIQTSNPPDLQPKPIGVAHQTEEISGLTSNVNDSKTQPSLDVSESGDQNGESKKNTFDLSSVPAYEWTIAKLNKLVSGLEWKQQSHQVEMDIDKLLSIYGSCSYPDLSNVFDSDLYMSIMNEVSSVSTQDQHAVIFSQIRRQSLNEVADNCHIIKHDATYSGKVYKSSWLNLNEQLDDIDKEHGFPLHLRFRHKEKVEGKELNESENGNLTEAPIEQETEKRPMPLVPTEVEMPASSDGVSHSKDPLSSIEVNALASEELNKSENGNLAESPIEQEMGTVPPVLTQTELPASEEGVRDYKDPLSSIVISVLSGEDARRFFNEQLANETKDLQSDVPKPDSEESGSQMEAGLPKRTLKEKDEGQMEVYCCLARWLCVMTGYGNKSVCSCQREAESNQEKRKPTASSNDGNVVPAASSLGGGPSRTVETAKLVHNIGTADLHGEKNVKSVSDKCTVTKHRSVGYPEQATLHRTKGRSVEPPSERKAETRMKAPSELSRVENQAGPETPPASVSCGSNVTEVEIQDVYSSYNEVLKIASAMSAPLWSRCSSKEMPHANLDGNDTSCGSTGAGNVSLGCNEVVAKCGTFSQQVRSPDAEGLQGRVHVHKHHASNDEHNHKVENIPKEGSKRKKRQWEISNPSSAGDLEKRNKKMKPQAVPEMKTTVVEYKSKSLQEKCKGDHLSESLRSKVPKGVKSDHPRDIPGNNRDKEKISRNGKVVRVLSKPQEKTSIVSLALYGSSPQKQNGTLRLHRRMNSKPTEVESSVGTIPPPPPKTVSFHFPSKKTNPFEHWPTVKSLAKQQVFARWKSSLVPAKDQSKPRNYKQNARMGTKSPHVTSTAHPNRPKSPTGQTSAPLLSQPMVTPIKLKAVTACLKKTKENKRVTPKSTENEFCSKPADQMTSKNSSAKRNAIEERLSKLKVMLVKRKPERVERRRATVPDTRTRSKCELGDPALIPLQQEDMLQFKLLPESFSFKDGQDCKETVKPKEVKKTESAKIDGQQSESMKMMTWKLQGSWSKSSKGKDLTPTEASSPSATTQSGTAFQEYKRKYMAKGKV</sequence>
<name>A0A9Q1I9C5_SYNKA</name>
<accession>A0A9Q1I9C5</accession>
<feature type="region of interest" description="Disordered" evidence="1">
    <location>
        <begin position="1183"/>
        <end position="1210"/>
    </location>
</feature>
<evidence type="ECO:0000313" key="3">
    <source>
        <dbReference type="Proteomes" id="UP001152622"/>
    </source>
</evidence>
<feature type="region of interest" description="Disordered" evidence="1">
    <location>
        <begin position="815"/>
        <end position="842"/>
    </location>
</feature>
<feature type="region of interest" description="Disordered" evidence="1">
    <location>
        <begin position="1114"/>
        <end position="1144"/>
    </location>
</feature>
<reference evidence="2" key="1">
    <citation type="journal article" date="2023" name="Science">
        <title>Genome structures resolve the early diversification of teleost fishes.</title>
        <authorList>
            <person name="Parey E."/>
            <person name="Louis A."/>
            <person name="Montfort J."/>
            <person name="Bouchez O."/>
            <person name="Roques C."/>
            <person name="Iampietro C."/>
            <person name="Lluch J."/>
            <person name="Castinel A."/>
            <person name="Donnadieu C."/>
            <person name="Desvignes T."/>
            <person name="Floi Bucao C."/>
            <person name="Jouanno E."/>
            <person name="Wen M."/>
            <person name="Mejri S."/>
            <person name="Dirks R."/>
            <person name="Jansen H."/>
            <person name="Henkel C."/>
            <person name="Chen W.J."/>
            <person name="Zahm M."/>
            <person name="Cabau C."/>
            <person name="Klopp C."/>
            <person name="Thompson A.W."/>
            <person name="Robinson-Rechavi M."/>
            <person name="Braasch I."/>
            <person name="Lecointre G."/>
            <person name="Bobe J."/>
            <person name="Postlethwait J.H."/>
            <person name="Berthelot C."/>
            <person name="Roest Crollius H."/>
            <person name="Guiguen Y."/>
        </authorList>
    </citation>
    <scope>NUCLEOTIDE SEQUENCE</scope>
    <source>
        <strain evidence="2">WJC10195</strain>
    </source>
</reference>
<proteinExistence type="predicted"/>
<feature type="region of interest" description="Disordered" evidence="1">
    <location>
        <begin position="1"/>
        <end position="24"/>
    </location>
</feature>
<feature type="compositionally biased region" description="Polar residues" evidence="1">
    <location>
        <begin position="1617"/>
        <end position="1639"/>
    </location>
</feature>
<feature type="compositionally biased region" description="Polar residues" evidence="1">
    <location>
        <begin position="815"/>
        <end position="836"/>
    </location>
</feature>
<dbReference type="Proteomes" id="UP001152622">
    <property type="component" value="Unassembled WGS sequence"/>
</dbReference>
<comment type="caution">
    <text evidence="2">The sequence shown here is derived from an EMBL/GenBank/DDBJ whole genome shotgun (WGS) entry which is preliminary data.</text>
</comment>
<feature type="compositionally biased region" description="Basic and acidic residues" evidence="1">
    <location>
        <begin position="1266"/>
        <end position="1277"/>
    </location>
</feature>
<dbReference type="EMBL" id="JAINUF010000041">
    <property type="protein sequence ID" value="KAJ8332115.1"/>
    <property type="molecule type" value="Genomic_DNA"/>
</dbReference>
<feature type="compositionally biased region" description="Basic and acidic residues" evidence="1">
    <location>
        <begin position="1768"/>
        <end position="1779"/>
    </location>
</feature>
<evidence type="ECO:0000313" key="2">
    <source>
        <dbReference type="EMBL" id="KAJ8332115.1"/>
    </source>
</evidence>
<feature type="region of interest" description="Disordered" evidence="1">
    <location>
        <begin position="1664"/>
        <end position="1691"/>
    </location>
</feature>
<feature type="compositionally biased region" description="Basic and acidic residues" evidence="1">
    <location>
        <begin position="1114"/>
        <end position="1127"/>
    </location>
</feature>
<dbReference type="OrthoDB" id="8944579at2759"/>
<evidence type="ECO:0000256" key="1">
    <source>
        <dbReference type="SAM" id="MobiDB-lite"/>
    </source>
</evidence>
<feature type="region of interest" description="Disordered" evidence="1">
    <location>
        <begin position="1393"/>
        <end position="1443"/>
    </location>
</feature>
<feature type="compositionally biased region" description="Low complexity" evidence="1">
    <location>
        <begin position="1810"/>
        <end position="1822"/>
    </location>
</feature>
<organism evidence="2 3">
    <name type="scientific">Synaphobranchus kaupii</name>
    <name type="common">Kaup's arrowtooth eel</name>
    <dbReference type="NCBI Taxonomy" id="118154"/>
    <lineage>
        <taxon>Eukaryota</taxon>
        <taxon>Metazoa</taxon>
        <taxon>Chordata</taxon>
        <taxon>Craniata</taxon>
        <taxon>Vertebrata</taxon>
        <taxon>Euteleostomi</taxon>
        <taxon>Actinopterygii</taxon>
        <taxon>Neopterygii</taxon>
        <taxon>Teleostei</taxon>
        <taxon>Anguilliformes</taxon>
        <taxon>Synaphobranchidae</taxon>
        <taxon>Synaphobranchus</taxon>
    </lineage>
</organism>
<feature type="region of interest" description="Disordered" evidence="1">
    <location>
        <begin position="1594"/>
        <end position="1640"/>
    </location>
</feature>
<feature type="region of interest" description="Disordered" evidence="1">
    <location>
        <begin position="985"/>
        <end position="1010"/>
    </location>
</feature>
<feature type="compositionally biased region" description="Polar residues" evidence="1">
    <location>
        <begin position="323"/>
        <end position="335"/>
    </location>
</feature>
<gene>
    <name evidence="2" type="ORF">SKAU_G00429000</name>
</gene>
<feature type="compositionally biased region" description="Basic and acidic residues" evidence="1">
    <location>
        <begin position="1395"/>
        <end position="1411"/>
    </location>
</feature>
<keyword evidence="3" id="KW-1185">Reference proteome</keyword>
<feature type="region of interest" description="Disordered" evidence="1">
    <location>
        <begin position="356"/>
        <end position="381"/>
    </location>
</feature>
<feature type="region of interest" description="Disordered" evidence="1">
    <location>
        <begin position="316"/>
        <end position="335"/>
    </location>
</feature>
<feature type="region of interest" description="Disordered" evidence="1">
    <location>
        <begin position="1253"/>
        <end position="1299"/>
    </location>
</feature>
<feature type="region of interest" description="Disordered" evidence="1">
    <location>
        <begin position="1456"/>
        <end position="1494"/>
    </location>
</feature>
<protein>
    <submittedName>
        <fullName evidence="2">Uncharacterized protein</fullName>
    </submittedName>
</protein>
<feature type="compositionally biased region" description="Basic and acidic residues" evidence="1">
    <location>
        <begin position="1456"/>
        <end position="1471"/>
    </location>
</feature>
<feature type="compositionally biased region" description="Basic and acidic residues" evidence="1">
    <location>
        <begin position="1478"/>
        <end position="1494"/>
    </location>
</feature>
<feature type="region of interest" description="Disordered" evidence="1">
    <location>
        <begin position="1768"/>
        <end position="1826"/>
    </location>
</feature>
<feature type="compositionally biased region" description="Polar residues" evidence="1">
    <location>
        <begin position="1682"/>
        <end position="1691"/>
    </location>
</feature>